<evidence type="ECO:0000256" key="10">
    <source>
        <dbReference type="RuleBase" id="RU367011"/>
    </source>
</evidence>
<comment type="similarity">
    <text evidence="10">Belongs to the alpha-carbonic anhydrase family.</text>
</comment>
<evidence type="ECO:0000256" key="4">
    <source>
        <dbReference type="ARBA" id="ARBA00006365"/>
    </source>
</evidence>
<dbReference type="GO" id="GO:0006730">
    <property type="term" value="P:one-carbon metabolic process"/>
    <property type="evidence" value="ECO:0007669"/>
    <property type="project" value="TreeGrafter"/>
</dbReference>
<dbReference type="GO" id="GO:0004089">
    <property type="term" value="F:carbonate dehydratase activity"/>
    <property type="evidence" value="ECO:0007669"/>
    <property type="project" value="UniProtKB-UniRule"/>
</dbReference>
<keyword evidence="13" id="KW-1185">Reference proteome</keyword>
<dbReference type="AlphaFoldDB" id="A0AAD6JMC3"/>
<dbReference type="CDD" id="cd03124">
    <property type="entry name" value="alpha_CA_prokaryotic_like"/>
    <property type="match status" value="1"/>
</dbReference>
<comment type="similarity">
    <text evidence="4">Belongs to the alpha-class carbonic anhydrase family.</text>
</comment>
<dbReference type="EMBL" id="JAPFFJ010000016">
    <property type="protein sequence ID" value="KAJ6406680.1"/>
    <property type="molecule type" value="Genomic_DNA"/>
</dbReference>
<comment type="function">
    <text evidence="2 10">Reversible hydration of carbon dioxide.</text>
</comment>
<evidence type="ECO:0000256" key="8">
    <source>
        <dbReference type="ARBA" id="ARBA00023239"/>
    </source>
</evidence>
<reference evidence="12 13" key="1">
    <citation type="journal article" date="2023" name="Int. J. Mol. Sci.">
        <title>De Novo Assembly and Annotation of 11 Diverse Shrub Willow (Salix) Genomes Reveals Novel Gene Organization in Sex-Linked Regions.</title>
        <authorList>
            <person name="Hyden B."/>
            <person name="Feng K."/>
            <person name="Yates T.B."/>
            <person name="Jawdy S."/>
            <person name="Cereghino C."/>
            <person name="Smart L.B."/>
            <person name="Muchero W."/>
        </authorList>
    </citation>
    <scope>NUCLEOTIDE SEQUENCE [LARGE SCALE GENOMIC DNA]</scope>
    <source>
        <tissue evidence="12">Shoot tip</tissue>
    </source>
</reference>
<evidence type="ECO:0000256" key="6">
    <source>
        <dbReference type="ARBA" id="ARBA00022723"/>
    </source>
</evidence>
<dbReference type="InterPro" id="IPR023561">
    <property type="entry name" value="Carbonic_anhydrase_a-class"/>
</dbReference>
<evidence type="ECO:0000313" key="13">
    <source>
        <dbReference type="Proteomes" id="UP001162972"/>
    </source>
</evidence>
<comment type="cofactor">
    <cofactor evidence="1 10">
        <name>Zn(2+)</name>
        <dbReference type="ChEBI" id="CHEBI:29105"/>
    </cofactor>
</comment>
<dbReference type="InterPro" id="IPR036398">
    <property type="entry name" value="CA_dom_sf"/>
</dbReference>
<evidence type="ECO:0000313" key="12">
    <source>
        <dbReference type="EMBL" id="KAJ6406680.1"/>
    </source>
</evidence>
<proteinExistence type="inferred from homology"/>
<dbReference type="SUPFAM" id="SSF51069">
    <property type="entry name" value="Carbonic anhydrase"/>
    <property type="match status" value="1"/>
</dbReference>
<dbReference type="Gene3D" id="3.10.200.10">
    <property type="entry name" value="Alpha carbonic anhydrase"/>
    <property type="match status" value="1"/>
</dbReference>
<dbReference type="Proteomes" id="UP001162972">
    <property type="component" value="Chromosome 6"/>
</dbReference>
<evidence type="ECO:0000256" key="5">
    <source>
        <dbReference type="ARBA" id="ARBA00012925"/>
    </source>
</evidence>
<dbReference type="PANTHER" id="PTHR18952:SF236">
    <property type="entry name" value="ALPHA CARBONIC ANHYDRASE 1, CHLOROPLASTIC"/>
    <property type="match status" value="1"/>
</dbReference>
<dbReference type="EC" id="4.2.1.1" evidence="5 10"/>
<name>A0AAD6JMC3_9ROSI</name>
<gene>
    <name evidence="12" type="ORF">OIU84_010233</name>
</gene>
<evidence type="ECO:0000256" key="2">
    <source>
        <dbReference type="ARBA" id="ARBA00002904"/>
    </source>
</evidence>
<dbReference type="SMART" id="SM01057">
    <property type="entry name" value="Carb_anhydrase"/>
    <property type="match status" value="1"/>
</dbReference>
<evidence type="ECO:0000256" key="9">
    <source>
        <dbReference type="ARBA" id="ARBA00048348"/>
    </source>
</evidence>
<dbReference type="InterPro" id="IPR018338">
    <property type="entry name" value="Carbonic_anhydrase_a-class_CS"/>
</dbReference>
<keyword evidence="6 10" id="KW-0479">Metal-binding</keyword>
<sequence length="286" mass="32014">MMKSRGIRSEKMRKVYSETREWLLNPPPPLLLFALLLVVASANPADQTQASTLEFSYAGSHGPANWGSLNQQFSACMSGKTQSPVNIIRKEAVENKNLTPLTRDYIPANATLLRYEGNPGILIVDGKNYTLKEMHWHSPSEHQIDGIQFAAELHLVHRTDSGPLAVVSILYELGDADPFVNKIKDKLDALAKETCAGNEEAHIAVGVLDNKLLRKNTRKYYRYSGSFTSPPCSENVTWNILGKVRTISKEQLESLRAPLGDDYKQNSRPVQSLNGRKIQLYNEFTD</sequence>
<dbReference type="InterPro" id="IPR041891">
    <property type="entry name" value="Alpha_CA_prokaryot-like"/>
</dbReference>
<evidence type="ECO:0000259" key="11">
    <source>
        <dbReference type="PROSITE" id="PS51144"/>
    </source>
</evidence>
<evidence type="ECO:0000256" key="3">
    <source>
        <dbReference type="ARBA" id="ARBA00004470"/>
    </source>
</evidence>
<dbReference type="GO" id="GO:0008270">
    <property type="term" value="F:zinc ion binding"/>
    <property type="evidence" value="ECO:0007669"/>
    <property type="project" value="UniProtKB-UniRule"/>
</dbReference>
<accession>A0AAD6JMC3</accession>
<dbReference type="Pfam" id="PF00194">
    <property type="entry name" value="Carb_anhydrase"/>
    <property type="match status" value="1"/>
</dbReference>
<dbReference type="PANTHER" id="PTHR18952">
    <property type="entry name" value="CARBONIC ANHYDRASE"/>
    <property type="match status" value="1"/>
</dbReference>
<comment type="subcellular location">
    <subcellularLocation>
        <location evidence="3">Plastid</location>
        <location evidence="3">Chloroplast stroma</location>
    </subcellularLocation>
</comment>
<keyword evidence="8 10" id="KW-0456">Lyase</keyword>
<comment type="caution">
    <text evidence="12">The sequence shown here is derived from an EMBL/GenBank/DDBJ whole genome shotgun (WGS) entry which is preliminary data.</text>
</comment>
<evidence type="ECO:0000256" key="7">
    <source>
        <dbReference type="ARBA" id="ARBA00022833"/>
    </source>
</evidence>
<dbReference type="PROSITE" id="PS00162">
    <property type="entry name" value="ALPHA_CA_1"/>
    <property type="match status" value="1"/>
</dbReference>
<feature type="domain" description="Alpha-carbonic anhydrase" evidence="11">
    <location>
        <begin position="53"/>
        <end position="282"/>
    </location>
</feature>
<dbReference type="GO" id="GO:0009570">
    <property type="term" value="C:chloroplast stroma"/>
    <property type="evidence" value="ECO:0007669"/>
    <property type="project" value="UniProtKB-SubCell"/>
</dbReference>
<evidence type="ECO:0000256" key="1">
    <source>
        <dbReference type="ARBA" id="ARBA00001947"/>
    </source>
</evidence>
<dbReference type="InterPro" id="IPR001148">
    <property type="entry name" value="CA_dom"/>
</dbReference>
<comment type="catalytic activity">
    <reaction evidence="9 10">
        <text>hydrogencarbonate + H(+) = CO2 + H2O</text>
        <dbReference type="Rhea" id="RHEA:10748"/>
        <dbReference type="ChEBI" id="CHEBI:15377"/>
        <dbReference type="ChEBI" id="CHEBI:15378"/>
        <dbReference type="ChEBI" id="CHEBI:16526"/>
        <dbReference type="ChEBI" id="CHEBI:17544"/>
        <dbReference type="EC" id="4.2.1.1"/>
    </reaction>
</comment>
<protein>
    <recommendedName>
        <fullName evidence="5 10">Carbonic anhydrase</fullName>
        <ecNumber evidence="5 10">4.2.1.1</ecNumber>
    </recommendedName>
</protein>
<keyword evidence="7 10" id="KW-0862">Zinc</keyword>
<dbReference type="PROSITE" id="PS51144">
    <property type="entry name" value="ALPHA_CA_2"/>
    <property type="match status" value="1"/>
</dbReference>
<organism evidence="12 13">
    <name type="scientific">Salix udensis</name>
    <dbReference type="NCBI Taxonomy" id="889485"/>
    <lineage>
        <taxon>Eukaryota</taxon>
        <taxon>Viridiplantae</taxon>
        <taxon>Streptophyta</taxon>
        <taxon>Embryophyta</taxon>
        <taxon>Tracheophyta</taxon>
        <taxon>Spermatophyta</taxon>
        <taxon>Magnoliopsida</taxon>
        <taxon>eudicotyledons</taxon>
        <taxon>Gunneridae</taxon>
        <taxon>Pentapetalae</taxon>
        <taxon>rosids</taxon>
        <taxon>fabids</taxon>
        <taxon>Malpighiales</taxon>
        <taxon>Salicaceae</taxon>
        <taxon>Saliceae</taxon>
        <taxon>Salix</taxon>
    </lineage>
</organism>